<dbReference type="Pfam" id="PF14258">
    <property type="entry name" value="DUF4350"/>
    <property type="match status" value="1"/>
</dbReference>
<proteinExistence type="predicted"/>
<dbReference type="AlphaFoldDB" id="A0A429GSV4"/>
<name>A0A429GSV4_9CREN</name>
<dbReference type="OrthoDB" id="372296at2157"/>
<protein>
    <submittedName>
        <fullName evidence="2">DUF4350 domain-containing protein</fullName>
    </submittedName>
</protein>
<evidence type="ECO:0000313" key="2">
    <source>
        <dbReference type="EMBL" id="RSN76727.1"/>
    </source>
</evidence>
<organism evidence="2 3">
    <name type="scientific">Candidatus Methanodesulfokora washburnensis</name>
    <dbReference type="NCBI Taxonomy" id="2478471"/>
    <lineage>
        <taxon>Archaea</taxon>
        <taxon>Thermoproteota</taxon>
        <taxon>Candidatus Korarchaeia</taxon>
        <taxon>Candidatus Korarchaeia incertae sedis</taxon>
        <taxon>Candidatus Methanodesulfokora</taxon>
    </lineage>
</organism>
<dbReference type="InterPro" id="IPR025646">
    <property type="entry name" value="DUF4350"/>
</dbReference>
<dbReference type="Proteomes" id="UP000277582">
    <property type="component" value="Unassembled WGS sequence"/>
</dbReference>
<sequence length="287" mass="32011">MRSYILLLLLLIALTLIAVTLVYPIRDDFSPLNPYWNGLEKFFDEKNASCLNLAAADTVDPSKNVILIIGPSTSFTSRDIQSLRIFLLRGGRVVLADDFGTGNELLTGLKVPLNLTGYLLSDPLINIGSPYLPIAYWGKRRIALNYATTLNSSKFRVIAQSSFFSYLDINQNGKHDENEPTGPFPVAVLVPYGPGELLVISDSSILINSMESRESNRDFTDFLLSGKTPLVDCSHFNMSKASMARNSLQETLYFLQSPEVKYSTALTIPWIVALLLIRNLKKMRGHR</sequence>
<feature type="domain" description="DUF4350" evidence="1">
    <location>
        <begin position="54"/>
        <end position="220"/>
    </location>
</feature>
<evidence type="ECO:0000313" key="3">
    <source>
        <dbReference type="Proteomes" id="UP000277582"/>
    </source>
</evidence>
<dbReference type="EMBL" id="RCOS01000053">
    <property type="protein sequence ID" value="RSN76727.1"/>
    <property type="molecule type" value="Genomic_DNA"/>
</dbReference>
<evidence type="ECO:0000259" key="1">
    <source>
        <dbReference type="Pfam" id="PF14258"/>
    </source>
</evidence>
<gene>
    <name evidence="2" type="ORF">D6D85_03520</name>
</gene>
<comment type="caution">
    <text evidence="2">The sequence shown here is derived from an EMBL/GenBank/DDBJ whole genome shotgun (WGS) entry which is preliminary data.</text>
</comment>
<keyword evidence="3" id="KW-1185">Reference proteome</keyword>
<dbReference type="RefSeq" id="WP_125670666.1">
    <property type="nucleotide sequence ID" value="NZ_RCOS01000053.1"/>
</dbReference>
<reference evidence="2 3" key="1">
    <citation type="submission" date="2018-10" db="EMBL/GenBank/DDBJ databases">
        <title>Co-occurring genomic capacity for anaerobic methane metabolism and dissimilatory sulfite reduction discovered in the Korarchaeota.</title>
        <authorList>
            <person name="Mckay L.J."/>
            <person name="Dlakic M."/>
            <person name="Fields M.W."/>
            <person name="Delmont T.O."/>
            <person name="Eren A.M."/>
            <person name="Jay Z.J."/>
            <person name="Klingelsmith K.B."/>
            <person name="Rusch D.B."/>
            <person name="Inskeep W.P."/>
        </authorList>
    </citation>
    <scope>NUCLEOTIDE SEQUENCE [LARGE SCALE GENOMIC DNA]</scope>
    <source>
        <strain evidence="2 3">MDKW</strain>
    </source>
</reference>
<accession>A0A429GSV4</accession>